<dbReference type="Pfam" id="PF12770">
    <property type="entry name" value="CHAT"/>
    <property type="match status" value="1"/>
</dbReference>
<evidence type="ECO:0000256" key="1">
    <source>
        <dbReference type="SAM" id="Coils"/>
    </source>
</evidence>
<evidence type="ECO:0000259" key="3">
    <source>
        <dbReference type="Pfam" id="PF12770"/>
    </source>
</evidence>
<dbReference type="SUPFAM" id="SSF48452">
    <property type="entry name" value="TPR-like"/>
    <property type="match status" value="1"/>
</dbReference>
<sequence length="988" mass="108438">MPPVEGPVTEYTGRALPDQALGELFRHADERERAQDFEAALEAYAAMLQSLLDGGRIVPEHLCDRIARCCSRLGQPRTAVRLLVTTRKRMQALGHAYGVFHANLRLAETCIEAVELASAEKFLADAVLGRPEPLESQGRTPAALIEQIHALTWPGTSAEETTKAHVEAWLVVARYWAAIGHFAPAIEATKRARGAVRQARLPGKFFSAPDIDVSLVELCLDRGDVAAAEEIEEEARAHPFKGTGPHPDETPWLALAARRAGLQGRLSDARRSLDRLVDQRRGPPTRRDAWITLFHAGLLAQLNRLAEAERVLDDFEARLDGGPVHAALRREVASRRQAIQDKRSDASQEEGLPFVPEQVLEGEEEAPHAEPGQTRPAATSLGGTTARQKERFTDEWALGANRVLVALAAGRLEEAFDRLSALEDLAAGTDAPRIRTRTRYYRALFDHARGAYATARDALLPCIDEAAAQGLPLDRLQYLERLMWTFARLGAAGEYAGRAAEAKALLDTLTSTLDHDDRVFWMLNRMSRQDEFVAARITSLSSIQPPSSPLLPIGAMLHRFRLRRETLARYREVACLSGWSIDRTLSASTEAPAPVLSAVPPELATESHQIEAWVRAQLELSRRTTGARTTRTVFLDRFLPLRRIPRKVAIVHYYAVADRLFVFVLSRGHISVTILPTTRVELYEAVRDVLSEIVQQWQARIGDRRVLQALRRLSKGMGVDQILGPLAGSIEHVILVPHDVLIHAPFAALLCGEQRLCELFTLSIAPGVGFVDLANVPGRRRALPGRFLGVAVREYPGTSWKPLPGAIAEVERVAALVPGSGAATLLTGAAAQPKAILDALDEAEIVHWACHGMFDRDQPHRSRLLVSGPEGTTGEVTLADIQVRGLHRLELVILACCWTASAAVLPGHEVVCLPAAFLRAGAGAAIAPLWEVDDAMSGEFMVDLYRAAARWPSARALAEVQRSWLKEDARGRGMAFHWAAHVHYGQGA</sequence>
<protein>
    <submittedName>
        <fullName evidence="4">CHAT domain-containing protein</fullName>
    </submittedName>
</protein>
<evidence type="ECO:0000313" key="5">
    <source>
        <dbReference type="Proteomes" id="UP001221411"/>
    </source>
</evidence>
<dbReference type="InterPro" id="IPR011990">
    <property type="entry name" value="TPR-like_helical_dom_sf"/>
</dbReference>
<evidence type="ECO:0000256" key="2">
    <source>
        <dbReference type="SAM" id="MobiDB-lite"/>
    </source>
</evidence>
<dbReference type="EMBL" id="JAQNDO010000001">
    <property type="protein sequence ID" value="MDC0744961.1"/>
    <property type="molecule type" value="Genomic_DNA"/>
</dbReference>
<keyword evidence="1" id="KW-0175">Coiled coil</keyword>
<feature type="coiled-coil region" evidence="1">
    <location>
        <begin position="259"/>
        <end position="318"/>
    </location>
</feature>
<reference evidence="4 5" key="1">
    <citation type="submission" date="2022-11" db="EMBL/GenBank/DDBJ databases">
        <title>Minimal conservation of predation-associated metabolite biosynthetic gene clusters underscores biosynthetic potential of Myxococcota including descriptions for ten novel species: Archangium lansinium sp. nov., Myxococcus landrumus sp. nov., Nannocystis bai.</title>
        <authorList>
            <person name="Ahearne A."/>
            <person name="Stevens C."/>
            <person name="Dowd S."/>
        </authorList>
    </citation>
    <scope>NUCLEOTIDE SEQUENCE [LARGE SCALE GENOMIC DNA]</scope>
    <source>
        <strain evidence="4 5">RJM3</strain>
    </source>
</reference>
<dbReference type="RefSeq" id="WP_271922022.1">
    <property type="nucleotide sequence ID" value="NZ_JAQNDO010000001.1"/>
</dbReference>
<feature type="region of interest" description="Disordered" evidence="2">
    <location>
        <begin position="361"/>
        <end position="386"/>
    </location>
</feature>
<comment type="caution">
    <text evidence="4">The sequence shown here is derived from an EMBL/GenBank/DDBJ whole genome shotgun (WGS) entry which is preliminary data.</text>
</comment>
<feature type="domain" description="CHAT" evidence="3">
    <location>
        <begin position="726"/>
        <end position="986"/>
    </location>
</feature>
<keyword evidence="5" id="KW-1185">Reference proteome</keyword>
<gene>
    <name evidence="4" type="ORF">POL67_26755</name>
</gene>
<dbReference type="InterPro" id="IPR024983">
    <property type="entry name" value="CHAT_dom"/>
</dbReference>
<evidence type="ECO:0000313" key="4">
    <source>
        <dbReference type="EMBL" id="MDC0744961.1"/>
    </source>
</evidence>
<name>A0ABT5ET11_9BACT</name>
<proteinExistence type="predicted"/>
<accession>A0ABT5ET11</accession>
<organism evidence="4 5">
    <name type="scientific">Polyangium mundeleinium</name>
    <dbReference type="NCBI Taxonomy" id="2995306"/>
    <lineage>
        <taxon>Bacteria</taxon>
        <taxon>Pseudomonadati</taxon>
        <taxon>Myxococcota</taxon>
        <taxon>Polyangia</taxon>
        <taxon>Polyangiales</taxon>
        <taxon>Polyangiaceae</taxon>
        <taxon>Polyangium</taxon>
    </lineage>
</organism>
<dbReference type="Proteomes" id="UP001221411">
    <property type="component" value="Unassembled WGS sequence"/>
</dbReference>